<organism evidence="1">
    <name type="scientific">Medicago truncatula</name>
    <name type="common">Barrel medic</name>
    <name type="synonym">Medicago tribuloides</name>
    <dbReference type="NCBI Taxonomy" id="3880"/>
    <lineage>
        <taxon>Eukaryota</taxon>
        <taxon>Viridiplantae</taxon>
        <taxon>Streptophyta</taxon>
        <taxon>Embryophyta</taxon>
        <taxon>Tracheophyta</taxon>
        <taxon>Spermatophyta</taxon>
        <taxon>Magnoliopsida</taxon>
        <taxon>eudicotyledons</taxon>
        <taxon>Gunneridae</taxon>
        <taxon>Pentapetalae</taxon>
        <taxon>rosids</taxon>
        <taxon>fabids</taxon>
        <taxon>Fabales</taxon>
        <taxon>Fabaceae</taxon>
        <taxon>Papilionoideae</taxon>
        <taxon>50 kb inversion clade</taxon>
        <taxon>NPAAA clade</taxon>
        <taxon>Hologalegina</taxon>
        <taxon>IRL clade</taxon>
        <taxon>Trifolieae</taxon>
        <taxon>Medicago</taxon>
    </lineage>
</organism>
<proteinExistence type="evidence at transcript level"/>
<name>I3S7M4_MEDTR</name>
<accession>I3S7M4</accession>
<dbReference type="AlphaFoldDB" id="I3S7M4"/>
<reference evidence="1" key="1">
    <citation type="submission" date="2012-05" db="EMBL/GenBank/DDBJ databases">
        <authorList>
            <person name="Krishnakumar V."/>
            <person name="Cheung F."/>
            <person name="Xiao Y."/>
            <person name="Chan A."/>
            <person name="Moskal W.A."/>
            <person name="Town C.D."/>
        </authorList>
    </citation>
    <scope>NUCLEOTIDE SEQUENCE</scope>
</reference>
<dbReference type="EMBL" id="BT136471">
    <property type="protein sequence ID" value="AFK36266.1"/>
    <property type="molecule type" value="mRNA"/>
</dbReference>
<sequence>MLSFIISHNIHNISPNFLLLLHFLTKEFLSNRFNPLPTFKRSSMIDHLEEPPFLACTSYFPHKLINN</sequence>
<protein>
    <submittedName>
        <fullName evidence="1">Uncharacterized protein</fullName>
    </submittedName>
</protein>
<evidence type="ECO:0000313" key="1">
    <source>
        <dbReference type="EMBL" id="AFK36266.1"/>
    </source>
</evidence>